<keyword evidence="1" id="KW-0472">Membrane</keyword>
<dbReference type="Proteomes" id="UP001596368">
    <property type="component" value="Unassembled WGS sequence"/>
</dbReference>
<reference evidence="2 3" key="1">
    <citation type="journal article" date="2019" name="Int. J. Syst. Evol. Microbiol.">
        <title>The Global Catalogue of Microorganisms (GCM) 10K type strain sequencing project: providing services to taxonomists for standard genome sequencing and annotation.</title>
        <authorList>
            <consortium name="The Broad Institute Genomics Platform"/>
            <consortium name="The Broad Institute Genome Sequencing Center for Infectious Disease"/>
            <person name="Wu L."/>
            <person name="Ma J."/>
        </authorList>
    </citation>
    <scope>NUCLEOTIDE SEQUENCE [LARGE SCALE GENOMIC DNA]</scope>
    <source>
        <strain evidence="2 3">DT92</strain>
    </source>
</reference>
<evidence type="ECO:0000256" key="1">
    <source>
        <dbReference type="SAM" id="Phobius"/>
    </source>
</evidence>
<feature type="transmembrane region" description="Helical" evidence="1">
    <location>
        <begin position="49"/>
        <end position="67"/>
    </location>
</feature>
<organism evidence="2 3">
    <name type="scientific">Halobaculum litoreum</name>
    <dbReference type="NCBI Taxonomy" id="3031998"/>
    <lineage>
        <taxon>Archaea</taxon>
        <taxon>Methanobacteriati</taxon>
        <taxon>Methanobacteriota</taxon>
        <taxon>Stenosarchaea group</taxon>
        <taxon>Halobacteria</taxon>
        <taxon>Halobacteriales</taxon>
        <taxon>Haloferacaceae</taxon>
        <taxon>Halobaculum</taxon>
    </lineage>
</organism>
<accession>A0ABD5XKY5</accession>
<dbReference type="RefSeq" id="WP_284012777.1">
    <property type="nucleotide sequence ID" value="NZ_CP126156.1"/>
</dbReference>
<gene>
    <name evidence="2" type="ORF">ACFQRB_03085</name>
</gene>
<dbReference type="Pfam" id="PF24287">
    <property type="entry name" value="DUF7475"/>
    <property type="match status" value="1"/>
</dbReference>
<feature type="transmembrane region" description="Helical" evidence="1">
    <location>
        <begin position="74"/>
        <end position="92"/>
    </location>
</feature>
<dbReference type="EMBL" id="JBHSZG010000001">
    <property type="protein sequence ID" value="MFC7135840.1"/>
    <property type="molecule type" value="Genomic_DNA"/>
</dbReference>
<dbReference type="GeneID" id="81122800"/>
<dbReference type="InterPro" id="IPR055898">
    <property type="entry name" value="DUF7475"/>
</dbReference>
<proteinExistence type="predicted"/>
<evidence type="ECO:0000313" key="2">
    <source>
        <dbReference type="EMBL" id="MFC7135840.1"/>
    </source>
</evidence>
<feature type="transmembrane region" description="Helical" evidence="1">
    <location>
        <begin position="20"/>
        <end position="43"/>
    </location>
</feature>
<keyword evidence="1" id="KW-1133">Transmembrane helix</keyword>
<feature type="transmembrane region" description="Helical" evidence="1">
    <location>
        <begin position="98"/>
        <end position="121"/>
    </location>
</feature>
<comment type="caution">
    <text evidence="2">The sequence shown here is derived from an EMBL/GenBank/DDBJ whole genome shotgun (WGS) entry which is preliminary data.</text>
</comment>
<evidence type="ECO:0000313" key="3">
    <source>
        <dbReference type="Proteomes" id="UP001596368"/>
    </source>
</evidence>
<sequence>MSTETASEGLTLHTESMTGLHWLGVAMAAISGVIHLFLGVSFIDQGLGIAFLVAGVGFLVGAGAVLVDFRRRLFYAVGVPFTLGQIVIWLAVTPADEYLSPIGITDKVAQAVLIVVLVVLYRRAS</sequence>
<keyword evidence="1" id="KW-0812">Transmembrane</keyword>
<protein>
    <submittedName>
        <fullName evidence="2">Uncharacterized protein</fullName>
    </submittedName>
</protein>
<name>A0ABD5XKY5_9EURY</name>
<keyword evidence="3" id="KW-1185">Reference proteome</keyword>
<dbReference type="AlphaFoldDB" id="A0ABD5XKY5"/>